<accession>A0A9W2YXT8</accession>
<evidence type="ECO:0000313" key="7">
    <source>
        <dbReference type="RefSeq" id="XP_055867529.1"/>
    </source>
</evidence>
<dbReference type="InterPro" id="IPR007237">
    <property type="entry name" value="CD20-like"/>
</dbReference>
<name>A0A9W2YXT8_BIOGL</name>
<dbReference type="Proteomes" id="UP001165740">
    <property type="component" value="Chromosome 14"/>
</dbReference>
<evidence type="ECO:0000256" key="4">
    <source>
        <dbReference type="ARBA" id="ARBA00023136"/>
    </source>
</evidence>
<organism evidence="6 7">
    <name type="scientific">Biomphalaria glabrata</name>
    <name type="common">Bloodfluke planorb</name>
    <name type="synonym">Freshwater snail</name>
    <dbReference type="NCBI Taxonomy" id="6526"/>
    <lineage>
        <taxon>Eukaryota</taxon>
        <taxon>Metazoa</taxon>
        <taxon>Spiralia</taxon>
        <taxon>Lophotrochozoa</taxon>
        <taxon>Mollusca</taxon>
        <taxon>Gastropoda</taxon>
        <taxon>Heterobranchia</taxon>
        <taxon>Euthyneura</taxon>
        <taxon>Panpulmonata</taxon>
        <taxon>Hygrophila</taxon>
        <taxon>Lymnaeoidea</taxon>
        <taxon>Planorbidae</taxon>
        <taxon>Biomphalaria</taxon>
    </lineage>
</organism>
<keyword evidence="4 5" id="KW-0472">Membrane</keyword>
<dbReference type="GO" id="GO:0042383">
    <property type="term" value="C:sarcolemma"/>
    <property type="evidence" value="ECO:0007669"/>
    <property type="project" value="TreeGrafter"/>
</dbReference>
<evidence type="ECO:0000256" key="5">
    <source>
        <dbReference type="SAM" id="Phobius"/>
    </source>
</evidence>
<dbReference type="RefSeq" id="XP_055867529.1">
    <property type="nucleotide sequence ID" value="XM_056011554.1"/>
</dbReference>
<dbReference type="OMA" id="RMCSLTT"/>
<evidence type="ECO:0000313" key="6">
    <source>
        <dbReference type="Proteomes" id="UP001165740"/>
    </source>
</evidence>
<proteinExistence type="predicted"/>
<feature type="transmembrane region" description="Helical" evidence="5">
    <location>
        <begin position="130"/>
        <end position="148"/>
    </location>
</feature>
<dbReference type="AlphaFoldDB" id="A0A9W2YXT8"/>
<gene>
    <name evidence="7" type="primary">LOC129922988</name>
</gene>
<evidence type="ECO:0000256" key="2">
    <source>
        <dbReference type="ARBA" id="ARBA00022692"/>
    </source>
</evidence>
<dbReference type="Pfam" id="PF04103">
    <property type="entry name" value="CD20"/>
    <property type="match status" value="1"/>
</dbReference>
<dbReference type="PANTHER" id="PTHR15260:SF1">
    <property type="entry name" value="SARCOSPAN"/>
    <property type="match status" value="1"/>
</dbReference>
<feature type="transmembrane region" description="Helical" evidence="5">
    <location>
        <begin position="235"/>
        <end position="256"/>
    </location>
</feature>
<evidence type="ECO:0000256" key="1">
    <source>
        <dbReference type="ARBA" id="ARBA00004141"/>
    </source>
</evidence>
<dbReference type="PANTHER" id="PTHR15260">
    <property type="entry name" value="SARCOSPAN"/>
    <property type="match status" value="1"/>
</dbReference>
<feature type="transmembrane region" description="Helical" evidence="5">
    <location>
        <begin position="160"/>
        <end position="189"/>
    </location>
</feature>
<keyword evidence="6" id="KW-1185">Reference proteome</keyword>
<sequence>MSAQLPRSRSECTIKVKLPNSIHVQGGSNKGNCGLSVSSPELRSMLIYLNTTVPQNLRPETLSSSHKPRSRVRRRLTTDIRQAVSCTMSSCCGVRVFLIILQILLGALITGVSAYVHIIIPAIRMREKPLWAGVPLLLAGLSSVFFCVKGKKDEEVSLSLVVVKTACSILSAISIFLCVTAAVFCGIHIGHLFTYAYCEHVDNGCLCHHSQDQSARTFLYSPVEDCHFVYLHVKIFIIASGSLCVVGSLVAFSFVIHIWKSRYGNIAGGV</sequence>
<reference evidence="7" key="1">
    <citation type="submission" date="2025-08" db="UniProtKB">
        <authorList>
            <consortium name="RefSeq"/>
        </authorList>
    </citation>
    <scope>IDENTIFICATION</scope>
</reference>
<feature type="transmembrane region" description="Helical" evidence="5">
    <location>
        <begin position="96"/>
        <end position="118"/>
    </location>
</feature>
<dbReference type="InterPro" id="IPR030429">
    <property type="entry name" value="Sarcospan"/>
</dbReference>
<comment type="subcellular location">
    <subcellularLocation>
        <location evidence="1">Membrane</location>
        <topology evidence="1">Multi-pass membrane protein</topology>
    </subcellularLocation>
</comment>
<keyword evidence="2 5" id="KW-0812">Transmembrane</keyword>
<dbReference type="GO" id="GO:0016010">
    <property type="term" value="C:dystrophin-associated glycoprotein complex"/>
    <property type="evidence" value="ECO:0007669"/>
    <property type="project" value="InterPro"/>
</dbReference>
<dbReference type="GeneID" id="129922988"/>
<protein>
    <submittedName>
        <fullName evidence="7">Uncharacterized protein LOC129922988 isoform X1</fullName>
    </submittedName>
</protein>
<dbReference type="OrthoDB" id="10027693at2759"/>
<keyword evidence="3 5" id="KW-1133">Transmembrane helix</keyword>
<evidence type="ECO:0000256" key="3">
    <source>
        <dbReference type="ARBA" id="ARBA00022989"/>
    </source>
</evidence>